<feature type="region of interest" description="Disordered" evidence="1">
    <location>
        <begin position="70"/>
        <end position="111"/>
    </location>
</feature>
<evidence type="ECO:0008006" key="4">
    <source>
        <dbReference type="Google" id="ProtNLM"/>
    </source>
</evidence>
<protein>
    <recommendedName>
        <fullName evidence="4">C2H2-type domain-containing protein</fullName>
    </recommendedName>
</protein>
<proteinExistence type="predicted"/>
<dbReference type="AlphaFoldDB" id="A0A5C6SAN0"/>
<sequence>MDSYDDFQSTPTGKVSKAKKGKPVHVCSECQKVYTRAEHLRYNLSTYISDKESMLTRQQAASVFAPRAPVRMPKAESRDSSVGALSLKQESPGGNEYEPVQASVSGDDNKPVCLSLEKATTSLQTAESKEYTEG</sequence>
<name>A0A5C6SAN0_FUSOC</name>
<evidence type="ECO:0000313" key="2">
    <source>
        <dbReference type="EMBL" id="TXB95581.1"/>
    </source>
</evidence>
<gene>
    <name evidence="2" type="ORF">FocTR4_00016391</name>
</gene>
<dbReference type="EMBL" id="VMNF01000015">
    <property type="protein sequence ID" value="TXB95581.1"/>
    <property type="molecule type" value="Genomic_DNA"/>
</dbReference>
<evidence type="ECO:0000256" key="1">
    <source>
        <dbReference type="SAM" id="MobiDB-lite"/>
    </source>
</evidence>
<dbReference type="Proteomes" id="UP000321331">
    <property type="component" value="Unassembled WGS sequence"/>
</dbReference>
<accession>A0A5C6SAN0</accession>
<feature type="region of interest" description="Disordered" evidence="1">
    <location>
        <begin position="1"/>
        <end position="23"/>
    </location>
</feature>
<evidence type="ECO:0000313" key="3">
    <source>
        <dbReference type="Proteomes" id="UP000321331"/>
    </source>
</evidence>
<organism evidence="2 3">
    <name type="scientific">Fusarium oxysporum f. sp. cubense</name>
    <dbReference type="NCBI Taxonomy" id="61366"/>
    <lineage>
        <taxon>Eukaryota</taxon>
        <taxon>Fungi</taxon>
        <taxon>Dikarya</taxon>
        <taxon>Ascomycota</taxon>
        <taxon>Pezizomycotina</taxon>
        <taxon>Sordariomycetes</taxon>
        <taxon>Hypocreomycetidae</taxon>
        <taxon>Hypocreales</taxon>
        <taxon>Nectriaceae</taxon>
        <taxon>Fusarium</taxon>
        <taxon>Fusarium oxysporum species complex</taxon>
    </lineage>
</organism>
<reference evidence="2 3" key="1">
    <citation type="submission" date="2019-07" db="EMBL/GenBank/DDBJ databases">
        <title>The First High-Quality Draft Genome Sequence of the Causal Agent of the Current Panama Disease Epidemic.</title>
        <authorList>
            <person name="Warmington R.J."/>
            <person name="Kay W."/>
            <person name="Jeffries A."/>
            <person name="Bebber D."/>
            <person name="Moore K."/>
            <person name="Studholme D.J."/>
        </authorList>
    </citation>
    <scope>NUCLEOTIDE SEQUENCE [LARGE SCALE GENOMIC DNA]</scope>
    <source>
        <strain evidence="2 3">TR4</strain>
    </source>
</reference>
<feature type="compositionally biased region" description="Polar residues" evidence="1">
    <location>
        <begin position="1"/>
        <end position="13"/>
    </location>
</feature>
<comment type="caution">
    <text evidence="2">The sequence shown here is derived from an EMBL/GenBank/DDBJ whole genome shotgun (WGS) entry which is preliminary data.</text>
</comment>